<dbReference type="AlphaFoldDB" id="A0A7D9JUY3"/>
<protein>
    <submittedName>
        <fullName evidence="1">Uncharacterized protein</fullName>
    </submittedName>
</protein>
<name>A0A7D9JUY3_PARCT</name>
<organism evidence="1 2">
    <name type="scientific">Paramuricea clavata</name>
    <name type="common">Red gorgonian</name>
    <name type="synonym">Violescent sea-whip</name>
    <dbReference type="NCBI Taxonomy" id="317549"/>
    <lineage>
        <taxon>Eukaryota</taxon>
        <taxon>Metazoa</taxon>
        <taxon>Cnidaria</taxon>
        <taxon>Anthozoa</taxon>
        <taxon>Octocorallia</taxon>
        <taxon>Malacalcyonacea</taxon>
        <taxon>Plexauridae</taxon>
        <taxon>Paramuricea</taxon>
    </lineage>
</organism>
<dbReference type="EMBL" id="CACRXK020022493">
    <property type="protein sequence ID" value="CAB4036865.1"/>
    <property type="molecule type" value="Genomic_DNA"/>
</dbReference>
<evidence type="ECO:0000313" key="2">
    <source>
        <dbReference type="Proteomes" id="UP001152795"/>
    </source>
</evidence>
<dbReference type="Proteomes" id="UP001152795">
    <property type="component" value="Unassembled WGS sequence"/>
</dbReference>
<keyword evidence="2" id="KW-1185">Reference proteome</keyword>
<dbReference type="OrthoDB" id="5953030at2759"/>
<comment type="caution">
    <text evidence="1">The sequence shown here is derived from an EMBL/GenBank/DDBJ whole genome shotgun (WGS) entry which is preliminary data.</text>
</comment>
<sequence>MASEDWTTVYSALDVDEKVSAYNSIIIKMLDEFLPEKTMDAQTIPRRPSSCGL</sequence>
<evidence type="ECO:0000313" key="1">
    <source>
        <dbReference type="EMBL" id="CAB4036865.1"/>
    </source>
</evidence>
<gene>
    <name evidence="1" type="ORF">PACLA_8A056889</name>
</gene>
<proteinExistence type="predicted"/>
<accession>A0A7D9JUY3</accession>
<reference evidence="1" key="1">
    <citation type="submission" date="2020-04" db="EMBL/GenBank/DDBJ databases">
        <authorList>
            <person name="Alioto T."/>
            <person name="Alioto T."/>
            <person name="Gomez Garrido J."/>
        </authorList>
    </citation>
    <scope>NUCLEOTIDE SEQUENCE</scope>
    <source>
        <strain evidence="1">A484AB</strain>
    </source>
</reference>